<dbReference type="PROSITE" id="PS51746">
    <property type="entry name" value="PPM_2"/>
    <property type="match status" value="1"/>
</dbReference>
<keyword evidence="3" id="KW-1185">Reference proteome</keyword>
<dbReference type="SUPFAM" id="SSF81606">
    <property type="entry name" value="PP2C-like"/>
    <property type="match status" value="1"/>
</dbReference>
<organism evidence="2 3">
    <name type="scientific">Armillaria luteobubalina</name>
    <dbReference type="NCBI Taxonomy" id="153913"/>
    <lineage>
        <taxon>Eukaryota</taxon>
        <taxon>Fungi</taxon>
        <taxon>Dikarya</taxon>
        <taxon>Basidiomycota</taxon>
        <taxon>Agaricomycotina</taxon>
        <taxon>Agaricomycetes</taxon>
        <taxon>Agaricomycetidae</taxon>
        <taxon>Agaricales</taxon>
        <taxon>Marasmiineae</taxon>
        <taxon>Physalacriaceae</taxon>
        <taxon>Armillaria</taxon>
    </lineage>
</organism>
<protein>
    <recommendedName>
        <fullName evidence="1">PPM-type phosphatase domain-containing protein</fullName>
    </recommendedName>
</protein>
<evidence type="ECO:0000313" key="3">
    <source>
        <dbReference type="Proteomes" id="UP001175228"/>
    </source>
</evidence>
<dbReference type="InterPro" id="IPR015655">
    <property type="entry name" value="PP2C"/>
</dbReference>
<dbReference type="GO" id="GO:0004722">
    <property type="term" value="F:protein serine/threonine phosphatase activity"/>
    <property type="evidence" value="ECO:0007669"/>
    <property type="project" value="InterPro"/>
</dbReference>
<name>A0AA39UES8_9AGAR</name>
<dbReference type="AlphaFoldDB" id="A0AA39UES8"/>
<gene>
    <name evidence="2" type="ORF">EDD18DRAFT_1366683</name>
</gene>
<evidence type="ECO:0000313" key="2">
    <source>
        <dbReference type="EMBL" id="KAK0476010.1"/>
    </source>
</evidence>
<dbReference type="SMART" id="SM00332">
    <property type="entry name" value="PP2Cc"/>
    <property type="match status" value="1"/>
</dbReference>
<dbReference type="Gene3D" id="3.60.40.10">
    <property type="entry name" value="PPM-type phosphatase domain"/>
    <property type="match status" value="1"/>
</dbReference>
<proteinExistence type="predicted"/>
<dbReference type="InterPro" id="IPR001932">
    <property type="entry name" value="PPM-type_phosphatase-like_dom"/>
</dbReference>
<dbReference type="EMBL" id="JAUEPU010000138">
    <property type="protein sequence ID" value="KAK0476010.1"/>
    <property type="molecule type" value="Genomic_DNA"/>
</dbReference>
<accession>A0AA39UES8</accession>
<dbReference type="PANTHER" id="PTHR13832:SF827">
    <property type="entry name" value="PROTEIN PHOSPHATASE 1L"/>
    <property type="match status" value="1"/>
</dbReference>
<dbReference type="PANTHER" id="PTHR13832">
    <property type="entry name" value="PROTEIN PHOSPHATASE 2C"/>
    <property type="match status" value="1"/>
</dbReference>
<evidence type="ECO:0000259" key="1">
    <source>
        <dbReference type="PROSITE" id="PS51746"/>
    </source>
</evidence>
<sequence length="424" mass="47348">MSSSSPTLSDWRERFTRRCRSSVADGVLHSVTFQQTPDAANEDRFVAQNWLIHGRPWKFLAVFDGRAITLKPSFYLTNGLISGHGGAFTAEHAAANLPRLIEEELRDVLEECQRRSRNTLIDKVKKLLRQKIEDFDENIGDAVLNLCSDPSALSYPDAQDLVDANRDVFQRAFSGSTLALALIDEERNNMWVAGLGDSTVALACEDQDQIGYGEALLTLHNTRTPKEYLNIAMMHPSEEKDTVMADGLLLGVTPYTRSLGEYALKLPAEFATRLFFKLPRGQRERSYWDGVRYYNVTPPYVLNAPAIRHIDLAALRQYKATLVLYTCGVDAIVNSHTRRTRKQDKPDPAAVVGTLVGSRLDEASIQETLNHGAELSWTGNRATELLGNLMAGTSAELFAKFLGPGRKDRMPDATILRYNLLRDA</sequence>
<feature type="domain" description="PPM-type phosphatase" evidence="1">
    <location>
        <begin position="28"/>
        <end position="424"/>
    </location>
</feature>
<dbReference type="Pfam" id="PF00481">
    <property type="entry name" value="PP2C"/>
    <property type="match status" value="1"/>
</dbReference>
<reference evidence="2" key="1">
    <citation type="submission" date="2023-06" db="EMBL/GenBank/DDBJ databases">
        <authorList>
            <consortium name="Lawrence Berkeley National Laboratory"/>
            <person name="Ahrendt S."/>
            <person name="Sahu N."/>
            <person name="Indic B."/>
            <person name="Wong-Bajracharya J."/>
            <person name="Merenyi Z."/>
            <person name="Ke H.-M."/>
            <person name="Monk M."/>
            <person name="Kocsube S."/>
            <person name="Drula E."/>
            <person name="Lipzen A."/>
            <person name="Balint B."/>
            <person name="Henrissat B."/>
            <person name="Andreopoulos B."/>
            <person name="Martin F.M."/>
            <person name="Harder C.B."/>
            <person name="Rigling D."/>
            <person name="Ford K.L."/>
            <person name="Foster G.D."/>
            <person name="Pangilinan J."/>
            <person name="Papanicolaou A."/>
            <person name="Barry K."/>
            <person name="LaButti K."/>
            <person name="Viragh M."/>
            <person name="Koriabine M."/>
            <person name="Yan M."/>
            <person name="Riley R."/>
            <person name="Champramary S."/>
            <person name="Plett K.L."/>
            <person name="Tsai I.J."/>
            <person name="Slot J."/>
            <person name="Sipos G."/>
            <person name="Plett J."/>
            <person name="Nagy L.G."/>
            <person name="Grigoriev I.V."/>
        </authorList>
    </citation>
    <scope>NUCLEOTIDE SEQUENCE</scope>
    <source>
        <strain evidence="2">HWK02</strain>
    </source>
</reference>
<dbReference type="InterPro" id="IPR036457">
    <property type="entry name" value="PPM-type-like_dom_sf"/>
</dbReference>
<dbReference type="Proteomes" id="UP001175228">
    <property type="component" value="Unassembled WGS sequence"/>
</dbReference>
<comment type="caution">
    <text evidence="2">The sequence shown here is derived from an EMBL/GenBank/DDBJ whole genome shotgun (WGS) entry which is preliminary data.</text>
</comment>